<dbReference type="PANTHER" id="PTHR43569:SF1">
    <property type="entry name" value="BLL3371 PROTEIN"/>
    <property type="match status" value="1"/>
</dbReference>
<comment type="caution">
    <text evidence="3">The sequence shown here is derived from an EMBL/GenBank/DDBJ whole genome shotgun (WGS) entry which is preliminary data.</text>
</comment>
<sequence length="344" mass="37161">MADRDHFSGTVDEAWLAGYTEEILEPALPIIDPHHHLWRRPGSNYMFPELLADLASGHNVRATVYEECGSMYRADGPSELRSLGETEFVTGVAAMSASGEFGAARTCAAMVGNIDLQLGEAVDGLLDLHLAASGGRFSAVRYSTAWHPSDLVPKPAPGPHLLADTRVRAGMACLARRGLTFDAWVYHHQIGEVGALAAAFPSMPIVLCHFGSPILGGPNAQRQPEVFEEWREAMVALARHDNVNVKLGALPVRRKGPGREAGGPPLSSTDIAVAWRPFVDVCLEWFGPGRCMFESNFPVQKRWCSYAALWNACKRLAAGASVDEKAALFTGTAARVYRLPGGLT</sequence>
<dbReference type="InterPro" id="IPR052350">
    <property type="entry name" value="Metallo-dep_Lactonases"/>
</dbReference>
<dbReference type="InterPro" id="IPR032466">
    <property type="entry name" value="Metal_Hydrolase"/>
</dbReference>
<evidence type="ECO:0000313" key="4">
    <source>
        <dbReference type="Proteomes" id="UP000637002"/>
    </source>
</evidence>
<protein>
    <submittedName>
        <fullName evidence="3">Amidohydrolase</fullName>
    </submittedName>
</protein>
<dbReference type="Proteomes" id="UP000637002">
    <property type="component" value="Unassembled WGS sequence"/>
</dbReference>
<dbReference type="RefSeq" id="WP_188608439.1">
    <property type="nucleotide sequence ID" value="NZ_BMGG01000002.1"/>
</dbReference>
<gene>
    <name evidence="3" type="ORF">GCM10010994_14290</name>
</gene>
<name>A0A916U132_9HYPH</name>
<evidence type="ECO:0000259" key="2">
    <source>
        <dbReference type="Pfam" id="PF04909"/>
    </source>
</evidence>
<evidence type="ECO:0000313" key="3">
    <source>
        <dbReference type="EMBL" id="GGC56499.1"/>
    </source>
</evidence>
<dbReference type="AlphaFoldDB" id="A0A916U132"/>
<evidence type="ECO:0000256" key="1">
    <source>
        <dbReference type="ARBA" id="ARBA00038310"/>
    </source>
</evidence>
<dbReference type="PANTHER" id="PTHR43569">
    <property type="entry name" value="AMIDOHYDROLASE"/>
    <property type="match status" value="1"/>
</dbReference>
<reference evidence="3" key="2">
    <citation type="submission" date="2020-09" db="EMBL/GenBank/DDBJ databases">
        <authorList>
            <person name="Sun Q."/>
            <person name="Zhou Y."/>
        </authorList>
    </citation>
    <scope>NUCLEOTIDE SEQUENCE</scope>
    <source>
        <strain evidence="3">CGMCC 1.12919</strain>
    </source>
</reference>
<proteinExistence type="inferred from homology"/>
<comment type="similarity">
    <text evidence="1">Belongs to the metallo-dependent hydrolases superfamily.</text>
</comment>
<feature type="domain" description="Amidohydrolase-related" evidence="2">
    <location>
        <begin position="31"/>
        <end position="339"/>
    </location>
</feature>
<dbReference type="InterPro" id="IPR006680">
    <property type="entry name" value="Amidohydro-rel"/>
</dbReference>
<dbReference type="GO" id="GO:0016787">
    <property type="term" value="F:hydrolase activity"/>
    <property type="evidence" value="ECO:0007669"/>
    <property type="project" value="InterPro"/>
</dbReference>
<dbReference type="SUPFAM" id="SSF51556">
    <property type="entry name" value="Metallo-dependent hydrolases"/>
    <property type="match status" value="1"/>
</dbReference>
<organism evidence="3 4">
    <name type="scientific">Chelatococcus reniformis</name>
    <dbReference type="NCBI Taxonomy" id="1494448"/>
    <lineage>
        <taxon>Bacteria</taxon>
        <taxon>Pseudomonadati</taxon>
        <taxon>Pseudomonadota</taxon>
        <taxon>Alphaproteobacteria</taxon>
        <taxon>Hyphomicrobiales</taxon>
        <taxon>Chelatococcaceae</taxon>
        <taxon>Chelatococcus</taxon>
    </lineage>
</organism>
<dbReference type="Pfam" id="PF04909">
    <property type="entry name" value="Amidohydro_2"/>
    <property type="match status" value="1"/>
</dbReference>
<dbReference type="EMBL" id="BMGG01000002">
    <property type="protein sequence ID" value="GGC56499.1"/>
    <property type="molecule type" value="Genomic_DNA"/>
</dbReference>
<dbReference type="Gene3D" id="3.20.20.140">
    <property type="entry name" value="Metal-dependent hydrolases"/>
    <property type="match status" value="1"/>
</dbReference>
<reference evidence="3" key="1">
    <citation type="journal article" date="2014" name="Int. J. Syst. Evol. Microbiol.">
        <title>Complete genome sequence of Corynebacterium casei LMG S-19264T (=DSM 44701T), isolated from a smear-ripened cheese.</title>
        <authorList>
            <consortium name="US DOE Joint Genome Institute (JGI-PGF)"/>
            <person name="Walter F."/>
            <person name="Albersmeier A."/>
            <person name="Kalinowski J."/>
            <person name="Ruckert C."/>
        </authorList>
    </citation>
    <scope>NUCLEOTIDE SEQUENCE</scope>
    <source>
        <strain evidence="3">CGMCC 1.12919</strain>
    </source>
</reference>
<accession>A0A916U132</accession>
<keyword evidence="4" id="KW-1185">Reference proteome</keyword>